<evidence type="ECO:0000313" key="3">
    <source>
        <dbReference type="EMBL" id="KAF9532339.1"/>
    </source>
</evidence>
<sequence length="242" mass="25805">MALKLAENLYKWITSLARPKSGPTQNRHPFISHRSPENYLANSSLTSTSKSHSSTSASLPTSISSASQPVSPTKPTTGDEHAALSNDISSSSLTATVSASTTSQSNTSDSNQSQGTLPNSSPTGPITKLYTTSLSNPSGDPAGPQPSSRNEGIHSPTKHRHSRIIGPIVGSVLSLFFIILVIVFIIRRRHRRNLQVAPSAEFLGRDGGLTSERLFTPSPTPTYGNEKGLDSFPQHIFMGEAI</sequence>
<evidence type="ECO:0000256" key="2">
    <source>
        <dbReference type="SAM" id="Phobius"/>
    </source>
</evidence>
<organism evidence="3 4">
    <name type="scientific">Crepidotus variabilis</name>
    <dbReference type="NCBI Taxonomy" id="179855"/>
    <lineage>
        <taxon>Eukaryota</taxon>
        <taxon>Fungi</taxon>
        <taxon>Dikarya</taxon>
        <taxon>Basidiomycota</taxon>
        <taxon>Agaricomycotina</taxon>
        <taxon>Agaricomycetes</taxon>
        <taxon>Agaricomycetidae</taxon>
        <taxon>Agaricales</taxon>
        <taxon>Agaricineae</taxon>
        <taxon>Crepidotaceae</taxon>
        <taxon>Crepidotus</taxon>
    </lineage>
</organism>
<evidence type="ECO:0000313" key="4">
    <source>
        <dbReference type="Proteomes" id="UP000807306"/>
    </source>
</evidence>
<dbReference type="EMBL" id="MU157832">
    <property type="protein sequence ID" value="KAF9532339.1"/>
    <property type="molecule type" value="Genomic_DNA"/>
</dbReference>
<evidence type="ECO:0000256" key="1">
    <source>
        <dbReference type="SAM" id="MobiDB-lite"/>
    </source>
</evidence>
<feature type="compositionally biased region" description="Low complexity" evidence="1">
    <location>
        <begin position="40"/>
        <end position="67"/>
    </location>
</feature>
<comment type="caution">
    <text evidence="3">The sequence shown here is derived from an EMBL/GenBank/DDBJ whole genome shotgun (WGS) entry which is preliminary data.</text>
</comment>
<reference evidence="3" key="1">
    <citation type="submission" date="2020-11" db="EMBL/GenBank/DDBJ databases">
        <authorList>
            <consortium name="DOE Joint Genome Institute"/>
            <person name="Ahrendt S."/>
            <person name="Riley R."/>
            <person name="Andreopoulos W."/>
            <person name="Labutti K."/>
            <person name="Pangilinan J."/>
            <person name="Ruiz-Duenas F.J."/>
            <person name="Barrasa J.M."/>
            <person name="Sanchez-Garcia M."/>
            <person name="Camarero S."/>
            <person name="Miyauchi S."/>
            <person name="Serrano A."/>
            <person name="Linde D."/>
            <person name="Babiker R."/>
            <person name="Drula E."/>
            <person name="Ayuso-Fernandez I."/>
            <person name="Pacheco R."/>
            <person name="Padilla G."/>
            <person name="Ferreira P."/>
            <person name="Barriuso J."/>
            <person name="Kellner H."/>
            <person name="Castanera R."/>
            <person name="Alfaro M."/>
            <person name="Ramirez L."/>
            <person name="Pisabarro A.G."/>
            <person name="Kuo A."/>
            <person name="Tritt A."/>
            <person name="Lipzen A."/>
            <person name="He G."/>
            <person name="Yan M."/>
            <person name="Ng V."/>
            <person name="Cullen D."/>
            <person name="Martin F."/>
            <person name="Rosso M.-N."/>
            <person name="Henrissat B."/>
            <person name="Hibbett D."/>
            <person name="Martinez A.T."/>
            <person name="Grigoriev I.V."/>
        </authorList>
    </citation>
    <scope>NUCLEOTIDE SEQUENCE</scope>
    <source>
        <strain evidence="3">CBS 506.95</strain>
    </source>
</reference>
<gene>
    <name evidence="3" type="ORF">CPB83DRAFT_673783</name>
</gene>
<evidence type="ECO:0008006" key="5">
    <source>
        <dbReference type="Google" id="ProtNLM"/>
    </source>
</evidence>
<dbReference type="AlphaFoldDB" id="A0A9P6JU05"/>
<feature type="compositionally biased region" description="Polar residues" evidence="1">
    <location>
        <begin position="114"/>
        <end position="138"/>
    </location>
</feature>
<keyword evidence="2" id="KW-0472">Membrane</keyword>
<keyword evidence="4" id="KW-1185">Reference proteome</keyword>
<keyword evidence="2" id="KW-1133">Transmembrane helix</keyword>
<proteinExistence type="predicted"/>
<protein>
    <recommendedName>
        <fullName evidence="5">Mid2 domain-containing protein</fullName>
    </recommendedName>
</protein>
<feature type="transmembrane region" description="Helical" evidence="2">
    <location>
        <begin position="164"/>
        <end position="186"/>
    </location>
</feature>
<feature type="compositionally biased region" description="Low complexity" evidence="1">
    <location>
        <begin position="89"/>
        <end position="113"/>
    </location>
</feature>
<dbReference type="Proteomes" id="UP000807306">
    <property type="component" value="Unassembled WGS sequence"/>
</dbReference>
<feature type="region of interest" description="Disordered" evidence="1">
    <location>
        <begin position="18"/>
        <end position="160"/>
    </location>
</feature>
<keyword evidence="2" id="KW-0812">Transmembrane</keyword>
<name>A0A9P6JU05_9AGAR</name>
<accession>A0A9P6JU05</accession>